<protein>
    <recommendedName>
        <fullName evidence="3">Transposase IS701-like DDE domain-containing protein</fullName>
    </recommendedName>
</protein>
<gene>
    <name evidence="1" type="ORF">GCM10009083_11680</name>
</gene>
<evidence type="ECO:0008006" key="3">
    <source>
        <dbReference type="Google" id="ProtNLM"/>
    </source>
</evidence>
<proteinExistence type="predicted"/>
<evidence type="ECO:0000313" key="2">
    <source>
        <dbReference type="Proteomes" id="UP000633263"/>
    </source>
</evidence>
<accession>A0ABQ2CP98</accession>
<dbReference type="EMBL" id="BMNN01000002">
    <property type="protein sequence ID" value="GGI96698.1"/>
    <property type="molecule type" value="Genomic_DNA"/>
</dbReference>
<reference evidence="2" key="1">
    <citation type="journal article" date="2019" name="Int. J. Syst. Evol. Microbiol.">
        <title>The Global Catalogue of Microorganisms (GCM) 10K type strain sequencing project: providing services to taxonomists for standard genome sequencing and annotation.</title>
        <authorList>
            <consortium name="The Broad Institute Genomics Platform"/>
            <consortium name="The Broad Institute Genome Sequencing Center for Infectious Disease"/>
            <person name="Wu L."/>
            <person name="Ma J."/>
        </authorList>
    </citation>
    <scope>NUCLEOTIDE SEQUENCE [LARGE SCALE GENOMIC DNA]</scope>
    <source>
        <strain evidence="2">JCM 11590</strain>
    </source>
</reference>
<keyword evidence="2" id="KW-1185">Reference proteome</keyword>
<evidence type="ECO:0000313" key="1">
    <source>
        <dbReference type="EMBL" id="GGI96698.1"/>
    </source>
</evidence>
<sequence length="95" mass="10494">MAGVDEVDRGEQLTRRHRGLEPGCAIVIGIDDMPACPNGHKAITGMRNVKQERSARLERHDGWFEFNAGSLCLRQSGRRADEQCAGEAQRQCNSA</sequence>
<organism evidence="1 2">
    <name type="scientific">Halopseudomonas pertucinogena</name>
    <dbReference type="NCBI Taxonomy" id="86175"/>
    <lineage>
        <taxon>Bacteria</taxon>
        <taxon>Pseudomonadati</taxon>
        <taxon>Pseudomonadota</taxon>
        <taxon>Gammaproteobacteria</taxon>
        <taxon>Pseudomonadales</taxon>
        <taxon>Pseudomonadaceae</taxon>
        <taxon>Halopseudomonas</taxon>
    </lineage>
</organism>
<dbReference type="Proteomes" id="UP000633263">
    <property type="component" value="Unassembled WGS sequence"/>
</dbReference>
<comment type="caution">
    <text evidence="1">The sequence shown here is derived from an EMBL/GenBank/DDBJ whole genome shotgun (WGS) entry which is preliminary data.</text>
</comment>
<name>A0ABQ2CP98_9GAMM</name>